<dbReference type="Gene3D" id="3.30.470.20">
    <property type="entry name" value="ATP-grasp fold, B domain"/>
    <property type="match status" value="1"/>
</dbReference>
<dbReference type="RefSeq" id="WP_264731429.1">
    <property type="nucleotide sequence ID" value="NZ_JAPDNR010000001.1"/>
</dbReference>
<proteinExistence type="predicted"/>
<dbReference type="PANTHER" id="PTHR21621:SF0">
    <property type="entry name" value="BETA-CITRYLGLUTAMATE SYNTHASE B-RELATED"/>
    <property type="match status" value="1"/>
</dbReference>
<reference evidence="1 2" key="1">
    <citation type="submission" date="2022-10" db="EMBL/GenBank/DDBJ databases">
        <title>Chitinophaga nivalis PC15 sp. nov., isolated from Pyeongchang county, South Korea.</title>
        <authorList>
            <person name="Trinh H.N."/>
        </authorList>
    </citation>
    <scope>NUCLEOTIDE SEQUENCE [LARGE SCALE GENOMIC DNA]</scope>
    <source>
        <strain evidence="1 2">PC14</strain>
    </source>
</reference>
<organism evidence="1 2">
    <name type="scientific">Chitinophaga nivalis</name>
    <dbReference type="NCBI Taxonomy" id="2991709"/>
    <lineage>
        <taxon>Bacteria</taxon>
        <taxon>Pseudomonadati</taxon>
        <taxon>Bacteroidota</taxon>
        <taxon>Chitinophagia</taxon>
        <taxon>Chitinophagales</taxon>
        <taxon>Chitinophagaceae</taxon>
        <taxon>Chitinophaga</taxon>
    </lineage>
</organism>
<dbReference type="InterPro" id="IPR026455">
    <property type="entry name" value="GRASP_w_spasm"/>
</dbReference>
<dbReference type="NCBIfam" id="TIGR04192">
    <property type="entry name" value="GRASP_w_spasm"/>
    <property type="match status" value="1"/>
</dbReference>
<dbReference type="SUPFAM" id="SSF56059">
    <property type="entry name" value="Glutathione synthetase ATP-binding domain-like"/>
    <property type="match status" value="1"/>
</dbReference>
<name>A0ABT3IMQ7_9BACT</name>
<protein>
    <submittedName>
        <fullName evidence="1">Grasp-with-spasm system ATP-grasp peptide maturase</fullName>
    </submittedName>
</protein>
<dbReference type="Proteomes" id="UP001207742">
    <property type="component" value="Unassembled WGS sequence"/>
</dbReference>
<comment type="caution">
    <text evidence="1">The sequence shown here is derived from an EMBL/GenBank/DDBJ whole genome shotgun (WGS) entry which is preliminary data.</text>
</comment>
<gene>
    <name evidence="1" type="primary">gwsG</name>
    <name evidence="1" type="ORF">OL497_15160</name>
</gene>
<evidence type="ECO:0000313" key="1">
    <source>
        <dbReference type="EMBL" id="MCW3485247.1"/>
    </source>
</evidence>
<dbReference type="EMBL" id="JAPDNS010000001">
    <property type="protein sequence ID" value="MCW3485247.1"/>
    <property type="molecule type" value="Genomic_DNA"/>
</dbReference>
<sequence>MILIFSETGDNVTDKVMDYLYTYHCHCCRINTEDIIKDISYLNNHYAITFLNGKQVTLSDVTSVWYRRGYMRMPELSSQPGKIPADVLLNVSEDWHMLTHHLFYHLSAKTTGSYEKELEQNKLIDLEIAQACALKTPAYIFTSAKKEIIAFLRQKKKIITKSLNRHTQVKSHRHTFETAGTHLIDEQLLYQLPETIFPSFFQEYVEKEIELRIFYIHEKIFTVAIFSQADEQTKIDFRNYNTEKPNRVIPYQIPAAVADSVRRFMQRKELNTGSIDMILSAAGEYVFLEVNPSGQFEWISNACNLYLEKEIATYLRY</sequence>
<accession>A0ABT3IMQ7</accession>
<keyword evidence="2" id="KW-1185">Reference proteome</keyword>
<dbReference type="PANTHER" id="PTHR21621">
    <property type="entry name" value="RIBOSOMAL PROTEIN S6 MODIFICATION PROTEIN"/>
    <property type="match status" value="1"/>
</dbReference>
<evidence type="ECO:0000313" key="2">
    <source>
        <dbReference type="Proteomes" id="UP001207742"/>
    </source>
</evidence>